<comment type="subcellular location">
    <subcellularLocation>
        <location evidence="1">Midbody</location>
    </subcellularLocation>
</comment>
<evidence type="ECO:0000256" key="3">
    <source>
        <dbReference type="ARBA" id="ARBA00023054"/>
    </source>
</evidence>
<evidence type="ECO:0000256" key="2">
    <source>
        <dbReference type="ARBA" id="ARBA00008296"/>
    </source>
</evidence>
<sequence length="211" mass="24253">MPKKFVGENSKAVAARQRKENVKQEKDQKLKKMIEDAEWEDNDEKLKKKQQKKDEQEKKRQEQLQKKAEAKALLEKEMESIKGSVKTAPPPPKITRAQIAHMKEKVIKAEPVAPVPSRVVVEEPPLEENLNRIQLDGEVAQTVEEAISVLTDKADVDKHPEKRLKAAYTAFEEINLPRLKAENPSLRLSQLKQMLRKEWLKSPQNPLNQTS</sequence>
<evidence type="ECO:0000256" key="1">
    <source>
        <dbReference type="ARBA" id="ARBA00004214"/>
    </source>
</evidence>
<dbReference type="EMBL" id="JH668478">
    <property type="protein sequence ID" value="KAG6454949.1"/>
    <property type="molecule type" value="Genomic_DNA"/>
</dbReference>
<evidence type="ECO:0000313" key="6">
    <source>
        <dbReference type="EMBL" id="KAG6454949.1"/>
    </source>
</evidence>
<dbReference type="GO" id="GO:0003713">
    <property type="term" value="F:transcription coactivator activity"/>
    <property type="evidence" value="ECO:0007669"/>
    <property type="project" value="TreeGrafter"/>
</dbReference>
<dbReference type="InterPro" id="IPR054414">
    <property type="entry name" value="Ccdc124/Oxs1_C"/>
</dbReference>
<keyword evidence="7" id="KW-1185">Reference proteome</keyword>
<dbReference type="Proteomes" id="UP000791440">
    <property type="component" value="Unassembled WGS sequence"/>
</dbReference>
<dbReference type="GO" id="GO:0005634">
    <property type="term" value="C:nucleus"/>
    <property type="evidence" value="ECO:0007669"/>
    <property type="project" value="TreeGrafter"/>
</dbReference>
<evidence type="ECO:0000313" key="7">
    <source>
        <dbReference type="Proteomes" id="UP000791440"/>
    </source>
</evidence>
<proteinExistence type="inferred from homology"/>
<dbReference type="Pfam" id="PF06244">
    <property type="entry name" value="Ccdc124"/>
    <property type="match status" value="1"/>
</dbReference>
<evidence type="ECO:0000256" key="4">
    <source>
        <dbReference type="SAM" id="MobiDB-lite"/>
    </source>
</evidence>
<dbReference type="PANTHER" id="PTHR21680:SF0">
    <property type="entry name" value="COILED-COIL DOMAIN-CONTAINING PROTEIN 124"/>
    <property type="match status" value="1"/>
</dbReference>
<protein>
    <recommendedName>
        <fullName evidence="5">Coiled-coil domain-containing protein</fullName>
    </recommendedName>
</protein>
<feature type="compositionally biased region" description="Basic and acidic residues" evidence="4">
    <location>
        <begin position="52"/>
        <end position="80"/>
    </location>
</feature>
<feature type="region of interest" description="Disordered" evidence="4">
    <location>
        <begin position="1"/>
        <end position="93"/>
    </location>
</feature>
<feature type="domain" description="Coiled-coil" evidence="5">
    <location>
        <begin position="129"/>
        <end position="209"/>
    </location>
</feature>
<keyword evidence="3" id="KW-0175">Coiled coil</keyword>
<reference evidence="6" key="1">
    <citation type="journal article" date="2016" name="Insect Biochem. Mol. Biol.">
        <title>Multifaceted biological insights from a draft genome sequence of the tobacco hornworm moth, Manduca sexta.</title>
        <authorList>
            <person name="Kanost M.R."/>
            <person name="Arrese E.L."/>
            <person name="Cao X."/>
            <person name="Chen Y.R."/>
            <person name="Chellapilla S."/>
            <person name="Goldsmith M.R."/>
            <person name="Grosse-Wilde E."/>
            <person name="Heckel D.G."/>
            <person name="Herndon N."/>
            <person name="Jiang H."/>
            <person name="Papanicolaou A."/>
            <person name="Qu J."/>
            <person name="Soulages J.L."/>
            <person name="Vogel H."/>
            <person name="Walters J."/>
            <person name="Waterhouse R.M."/>
            <person name="Ahn S.J."/>
            <person name="Almeida F.C."/>
            <person name="An C."/>
            <person name="Aqrawi P."/>
            <person name="Bretschneider A."/>
            <person name="Bryant W.B."/>
            <person name="Bucks S."/>
            <person name="Chao H."/>
            <person name="Chevignon G."/>
            <person name="Christen J.M."/>
            <person name="Clarke D.F."/>
            <person name="Dittmer N.T."/>
            <person name="Ferguson L.C.F."/>
            <person name="Garavelou S."/>
            <person name="Gordon K.H.J."/>
            <person name="Gunaratna R.T."/>
            <person name="Han Y."/>
            <person name="Hauser F."/>
            <person name="He Y."/>
            <person name="Heidel-Fischer H."/>
            <person name="Hirsh A."/>
            <person name="Hu Y."/>
            <person name="Jiang H."/>
            <person name="Kalra D."/>
            <person name="Klinner C."/>
            <person name="Konig C."/>
            <person name="Kovar C."/>
            <person name="Kroll A.R."/>
            <person name="Kuwar S.S."/>
            <person name="Lee S.L."/>
            <person name="Lehman R."/>
            <person name="Li K."/>
            <person name="Li Z."/>
            <person name="Liang H."/>
            <person name="Lovelace S."/>
            <person name="Lu Z."/>
            <person name="Mansfield J.H."/>
            <person name="McCulloch K.J."/>
            <person name="Mathew T."/>
            <person name="Morton B."/>
            <person name="Muzny D.M."/>
            <person name="Neunemann D."/>
            <person name="Ongeri F."/>
            <person name="Pauchet Y."/>
            <person name="Pu L.L."/>
            <person name="Pyrousis I."/>
            <person name="Rao X.J."/>
            <person name="Redding A."/>
            <person name="Roesel C."/>
            <person name="Sanchez-Gracia A."/>
            <person name="Schaack S."/>
            <person name="Shukla A."/>
            <person name="Tetreau G."/>
            <person name="Wang Y."/>
            <person name="Xiong G.H."/>
            <person name="Traut W."/>
            <person name="Walsh T.K."/>
            <person name="Worley K.C."/>
            <person name="Wu D."/>
            <person name="Wu W."/>
            <person name="Wu Y.Q."/>
            <person name="Zhang X."/>
            <person name="Zou Z."/>
            <person name="Zucker H."/>
            <person name="Briscoe A.D."/>
            <person name="Burmester T."/>
            <person name="Clem R.J."/>
            <person name="Feyereisen R."/>
            <person name="Grimmelikhuijzen C.J.P."/>
            <person name="Hamodrakas S.J."/>
            <person name="Hansson B.S."/>
            <person name="Huguet E."/>
            <person name="Jermiin L.S."/>
            <person name="Lan Q."/>
            <person name="Lehman H.K."/>
            <person name="Lorenzen M."/>
            <person name="Merzendorfer H."/>
            <person name="Michalopoulos I."/>
            <person name="Morton D.B."/>
            <person name="Muthukrishnan S."/>
            <person name="Oakeshott J.G."/>
            <person name="Palmer W."/>
            <person name="Park Y."/>
            <person name="Passarelli A.L."/>
            <person name="Rozas J."/>
            <person name="Schwartz L.M."/>
            <person name="Smith W."/>
            <person name="Southgate A."/>
            <person name="Vilcinskas A."/>
            <person name="Vogt R."/>
            <person name="Wang P."/>
            <person name="Werren J."/>
            <person name="Yu X.Q."/>
            <person name="Zhou J.J."/>
            <person name="Brown S.J."/>
            <person name="Scherer S.E."/>
            <person name="Richards S."/>
            <person name="Blissard G.W."/>
        </authorList>
    </citation>
    <scope>NUCLEOTIDE SEQUENCE</scope>
</reference>
<feature type="compositionally biased region" description="Basic and acidic residues" evidence="4">
    <location>
        <begin position="17"/>
        <end position="35"/>
    </location>
</feature>
<comment type="caution">
    <text evidence="6">The sequence shown here is derived from an EMBL/GenBank/DDBJ whole genome shotgun (WGS) entry which is preliminary data.</text>
</comment>
<dbReference type="GO" id="GO:0006366">
    <property type="term" value="P:transcription by RNA polymerase II"/>
    <property type="evidence" value="ECO:0007669"/>
    <property type="project" value="TreeGrafter"/>
</dbReference>
<name>A0A921ZBV1_MANSE</name>
<dbReference type="OrthoDB" id="76412at2759"/>
<accession>A0A921ZBV1</accession>
<organism evidence="6 7">
    <name type="scientific">Manduca sexta</name>
    <name type="common">Tobacco hawkmoth</name>
    <name type="synonym">Tobacco hornworm</name>
    <dbReference type="NCBI Taxonomy" id="7130"/>
    <lineage>
        <taxon>Eukaryota</taxon>
        <taxon>Metazoa</taxon>
        <taxon>Ecdysozoa</taxon>
        <taxon>Arthropoda</taxon>
        <taxon>Hexapoda</taxon>
        <taxon>Insecta</taxon>
        <taxon>Pterygota</taxon>
        <taxon>Neoptera</taxon>
        <taxon>Endopterygota</taxon>
        <taxon>Lepidoptera</taxon>
        <taxon>Glossata</taxon>
        <taxon>Ditrysia</taxon>
        <taxon>Bombycoidea</taxon>
        <taxon>Sphingidae</taxon>
        <taxon>Sphinginae</taxon>
        <taxon>Sphingini</taxon>
        <taxon>Manduca</taxon>
    </lineage>
</organism>
<dbReference type="AlphaFoldDB" id="A0A921ZBV1"/>
<reference evidence="6" key="2">
    <citation type="submission" date="2020-12" db="EMBL/GenBank/DDBJ databases">
        <authorList>
            <person name="Kanost M."/>
        </authorList>
    </citation>
    <scope>NUCLEOTIDE SEQUENCE</scope>
</reference>
<comment type="similarity">
    <text evidence="2">Belongs to the CCDC124 family.</text>
</comment>
<gene>
    <name evidence="6" type="ORF">O3G_MSEX008948</name>
</gene>
<evidence type="ECO:0000259" key="5">
    <source>
        <dbReference type="Pfam" id="PF06244"/>
    </source>
</evidence>
<dbReference type="InterPro" id="IPR010422">
    <property type="entry name" value="Ccdc124/Oxs1"/>
</dbReference>
<dbReference type="PANTHER" id="PTHR21680">
    <property type="entry name" value="COILED-COIL DOMAIN-CONTAINING PROTEIN 124"/>
    <property type="match status" value="1"/>
</dbReference>
<dbReference type="GO" id="GO:0030496">
    <property type="term" value="C:midbody"/>
    <property type="evidence" value="ECO:0007669"/>
    <property type="project" value="UniProtKB-SubCell"/>
</dbReference>